<evidence type="ECO:0000313" key="2">
    <source>
        <dbReference type="EMBL" id="KAJ8396987.1"/>
    </source>
</evidence>
<comment type="caution">
    <text evidence="2">The sequence shown here is derived from an EMBL/GenBank/DDBJ whole genome shotgun (WGS) entry which is preliminary data.</text>
</comment>
<proteinExistence type="predicted"/>
<protein>
    <submittedName>
        <fullName evidence="2">Uncharacterized protein</fullName>
    </submittedName>
</protein>
<gene>
    <name evidence="2" type="ORF">AAFF_G00013100</name>
</gene>
<keyword evidence="3" id="KW-1185">Reference proteome</keyword>
<organism evidence="2 3">
    <name type="scientific">Aldrovandia affinis</name>
    <dbReference type="NCBI Taxonomy" id="143900"/>
    <lineage>
        <taxon>Eukaryota</taxon>
        <taxon>Metazoa</taxon>
        <taxon>Chordata</taxon>
        <taxon>Craniata</taxon>
        <taxon>Vertebrata</taxon>
        <taxon>Euteleostomi</taxon>
        <taxon>Actinopterygii</taxon>
        <taxon>Neopterygii</taxon>
        <taxon>Teleostei</taxon>
        <taxon>Notacanthiformes</taxon>
        <taxon>Halosauridae</taxon>
        <taxon>Aldrovandia</taxon>
    </lineage>
</organism>
<dbReference type="Proteomes" id="UP001221898">
    <property type="component" value="Unassembled WGS sequence"/>
</dbReference>
<sequence>MGGPGSGTFYTLAIVQTQIRPPRTGMSDAGVRASVQRGRPGSPDFLTPVMNSSRMTACVRCERGFRQITLARLHPGPRLCLVIAETLSRLRY</sequence>
<evidence type="ECO:0000256" key="1">
    <source>
        <dbReference type="SAM" id="MobiDB-lite"/>
    </source>
</evidence>
<dbReference type="EMBL" id="JAINUG010000102">
    <property type="protein sequence ID" value="KAJ8396987.1"/>
    <property type="molecule type" value="Genomic_DNA"/>
</dbReference>
<reference evidence="2" key="1">
    <citation type="journal article" date="2023" name="Science">
        <title>Genome structures resolve the early diversification of teleost fishes.</title>
        <authorList>
            <person name="Parey E."/>
            <person name="Louis A."/>
            <person name="Montfort J."/>
            <person name="Bouchez O."/>
            <person name="Roques C."/>
            <person name="Iampietro C."/>
            <person name="Lluch J."/>
            <person name="Castinel A."/>
            <person name="Donnadieu C."/>
            <person name="Desvignes T."/>
            <person name="Floi Bucao C."/>
            <person name="Jouanno E."/>
            <person name="Wen M."/>
            <person name="Mejri S."/>
            <person name="Dirks R."/>
            <person name="Jansen H."/>
            <person name="Henkel C."/>
            <person name="Chen W.J."/>
            <person name="Zahm M."/>
            <person name="Cabau C."/>
            <person name="Klopp C."/>
            <person name="Thompson A.W."/>
            <person name="Robinson-Rechavi M."/>
            <person name="Braasch I."/>
            <person name="Lecointre G."/>
            <person name="Bobe J."/>
            <person name="Postlethwait J.H."/>
            <person name="Berthelot C."/>
            <person name="Roest Crollius H."/>
            <person name="Guiguen Y."/>
        </authorList>
    </citation>
    <scope>NUCLEOTIDE SEQUENCE</scope>
    <source>
        <strain evidence="2">NC1722</strain>
    </source>
</reference>
<feature type="region of interest" description="Disordered" evidence="1">
    <location>
        <begin position="21"/>
        <end position="47"/>
    </location>
</feature>
<dbReference type="AlphaFoldDB" id="A0AAD7WHB8"/>
<name>A0AAD7WHB8_9TELE</name>
<evidence type="ECO:0000313" key="3">
    <source>
        <dbReference type="Proteomes" id="UP001221898"/>
    </source>
</evidence>
<accession>A0AAD7WHB8</accession>